<dbReference type="Proteomes" id="UP000253606">
    <property type="component" value="Chromosome"/>
</dbReference>
<keyword evidence="2" id="KW-1185">Reference proteome</keyword>
<evidence type="ECO:0000313" key="2">
    <source>
        <dbReference type="Proteomes" id="UP000253606"/>
    </source>
</evidence>
<organism evidence="1 2">
    <name type="scientific">Acidisarcina polymorpha</name>
    <dbReference type="NCBI Taxonomy" id="2211140"/>
    <lineage>
        <taxon>Bacteria</taxon>
        <taxon>Pseudomonadati</taxon>
        <taxon>Acidobacteriota</taxon>
        <taxon>Terriglobia</taxon>
        <taxon>Terriglobales</taxon>
        <taxon>Acidobacteriaceae</taxon>
        <taxon>Acidisarcina</taxon>
    </lineage>
</organism>
<sequence>MVSGEPYLPDPSVSHSLTSIRIDNQHLFEKGVFQLQQLVY</sequence>
<dbReference type="EMBL" id="CP030840">
    <property type="protein sequence ID" value="AXC11171.1"/>
    <property type="molecule type" value="Genomic_DNA"/>
</dbReference>
<dbReference type="AlphaFoldDB" id="A0A2Z5FWG5"/>
<accession>A0A2Z5FWG5</accession>
<evidence type="ECO:0000313" key="1">
    <source>
        <dbReference type="EMBL" id="AXC11171.1"/>
    </source>
</evidence>
<name>A0A2Z5FWG5_9BACT</name>
<dbReference type="KEGG" id="abas:ACPOL_1829"/>
<protein>
    <submittedName>
        <fullName evidence="1">Uncharacterized protein</fullName>
    </submittedName>
</protein>
<gene>
    <name evidence="1" type="ORF">ACPOL_1829</name>
</gene>
<reference evidence="1 2" key="1">
    <citation type="journal article" date="2018" name="Front. Microbiol.">
        <title>Hydrolytic Capabilities as a Key to Environmental Success: Chitinolytic and Cellulolytic Acidobacteria From Acidic Sub-arctic Soils and Boreal Peatlands.</title>
        <authorList>
            <person name="Belova S.E."/>
            <person name="Ravin N.V."/>
            <person name="Pankratov T.A."/>
            <person name="Rakitin A.L."/>
            <person name="Ivanova A.A."/>
            <person name="Beletsky A.V."/>
            <person name="Mardanov A.V."/>
            <person name="Sinninghe Damste J.S."/>
            <person name="Dedysh S.N."/>
        </authorList>
    </citation>
    <scope>NUCLEOTIDE SEQUENCE [LARGE SCALE GENOMIC DNA]</scope>
    <source>
        <strain evidence="1 2">SBC82</strain>
    </source>
</reference>
<proteinExistence type="predicted"/>